<evidence type="ECO:0000256" key="10">
    <source>
        <dbReference type="SAM" id="Phobius"/>
    </source>
</evidence>
<evidence type="ECO:0000256" key="7">
    <source>
        <dbReference type="ARBA" id="ARBA00022989"/>
    </source>
</evidence>
<dbReference type="Pfam" id="PF03100">
    <property type="entry name" value="CcmE"/>
    <property type="match status" value="1"/>
</dbReference>
<keyword evidence="4" id="KW-0479">Metal-binding</keyword>
<gene>
    <name evidence="11" type="ORF">E6K71_05365</name>
</gene>
<dbReference type="InterPro" id="IPR036127">
    <property type="entry name" value="CcmE-like_sf"/>
</dbReference>
<feature type="transmembrane region" description="Helical" evidence="10">
    <location>
        <begin position="6"/>
        <end position="26"/>
    </location>
</feature>
<dbReference type="InterPro" id="IPR004329">
    <property type="entry name" value="CcmE"/>
</dbReference>
<evidence type="ECO:0000256" key="9">
    <source>
        <dbReference type="ARBA" id="ARBA00023136"/>
    </source>
</evidence>
<keyword evidence="6" id="KW-0735">Signal-anchor</keyword>
<reference evidence="11 12" key="1">
    <citation type="journal article" date="2019" name="Nat. Microbiol.">
        <title>Mediterranean grassland soil C-N compound turnover is dependent on rainfall and depth, and is mediated by genomically divergent microorganisms.</title>
        <authorList>
            <person name="Diamond S."/>
            <person name="Andeer P.F."/>
            <person name="Li Z."/>
            <person name="Crits-Christoph A."/>
            <person name="Burstein D."/>
            <person name="Anantharaman K."/>
            <person name="Lane K.R."/>
            <person name="Thomas B.C."/>
            <person name="Pan C."/>
            <person name="Northen T.R."/>
            <person name="Banfield J.F."/>
        </authorList>
    </citation>
    <scope>NUCLEOTIDE SEQUENCE [LARGE SCALE GENOMIC DNA]</scope>
    <source>
        <strain evidence="11">WS_1</strain>
    </source>
</reference>
<dbReference type="GO" id="GO:0020037">
    <property type="term" value="F:heme binding"/>
    <property type="evidence" value="ECO:0007669"/>
    <property type="project" value="InterPro"/>
</dbReference>
<protein>
    <submittedName>
        <fullName evidence="11">Cytochrome c maturation protein CcmE</fullName>
    </submittedName>
</protein>
<evidence type="ECO:0000313" key="12">
    <source>
        <dbReference type="Proteomes" id="UP000316292"/>
    </source>
</evidence>
<keyword evidence="7 10" id="KW-1133">Transmembrane helix</keyword>
<evidence type="ECO:0000256" key="8">
    <source>
        <dbReference type="ARBA" id="ARBA00023004"/>
    </source>
</evidence>
<evidence type="ECO:0000256" key="6">
    <source>
        <dbReference type="ARBA" id="ARBA00022968"/>
    </source>
</evidence>
<dbReference type="Gene3D" id="2.40.50.140">
    <property type="entry name" value="Nucleic acid-binding proteins"/>
    <property type="match status" value="1"/>
</dbReference>
<dbReference type="AlphaFoldDB" id="A0A538SCZ3"/>
<keyword evidence="5" id="KW-0201">Cytochrome c-type biogenesis</keyword>
<evidence type="ECO:0000256" key="5">
    <source>
        <dbReference type="ARBA" id="ARBA00022748"/>
    </source>
</evidence>
<comment type="subcellular location">
    <subcellularLocation>
        <location evidence="1">Membrane</location>
    </subcellularLocation>
</comment>
<dbReference type="GO" id="GO:0017004">
    <property type="term" value="P:cytochrome complex assembly"/>
    <property type="evidence" value="ECO:0007669"/>
    <property type="project" value="UniProtKB-KW"/>
</dbReference>
<dbReference type="EMBL" id="VBOR01000059">
    <property type="protein sequence ID" value="TMQ49245.1"/>
    <property type="molecule type" value="Genomic_DNA"/>
</dbReference>
<dbReference type="PANTHER" id="PTHR34128:SF2">
    <property type="entry name" value="CYTOCHROME C-TYPE BIOGENESIS PROTEIN CCME HOMOLOG, MITOCHONDRIAL"/>
    <property type="match status" value="1"/>
</dbReference>
<evidence type="ECO:0000256" key="2">
    <source>
        <dbReference type="ARBA" id="ARBA00022617"/>
    </source>
</evidence>
<comment type="caution">
    <text evidence="11">The sequence shown here is derived from an EMBL/GenBank/DDBJ whole genome shotgun (WGS) entry which is preliminary data.</text>
</comment>
<evidence type="ECO:0000256" key="3">
    <source>
        <dbReference type="ARBA" id="ARBA00022692"/>
    </source>
</evidence>
<evidence type="ECO:0000256" key="4">
    <source>
        <dbReference type="ARBA" id="ARBA00022723"/>
    </source>
</evidence>
<name>A0A538SCZ3_UNCEI</name>
<keyword evidence="9 10" id="KW-0472">Membrane</keyword>
<organism evidence="11 12">
    <name type="scientific">Eiseniibacteriota bacterium</name>
    <dbReference type="NCBI Taxonomy" id="2212470"/>
    <lineage>
        <taxon>Bacteria</taxon>
        <taxon>Candidatus Eiseniibacteriota</taxon>
    </lineage>
</organism>
<dbReference type="InterPro" id="IPR012340">
    <property type="entry name" value="NA-bd_OB-fold"/>
</dbReference>
<evidence type="ECO:0000256" key="1">
    <source>
        <dbReference type="ARBA" id="ARBA00004370"/>
    </source>
</evidence>
<dbReference type="GO" id="GO:0005886">
    <property type="term" value="C:plasma membrane"/>
    <property type="evidence" value="ECO:0007669"/>
    <property type="project" value="InterPro"/>
</dbReference>
<dbReference type="SUPFAM" id="SSF82093">
    <property type="entry name" value="Heme chaperone CcmE"/>
    <property type="match status" value="1"/>
</dbReference>
<keyword evidence="3 10" id="KW-0812">Transmembrane</keyword>
<dbReference type="GO" id="GO:0017003">
    <property type="term" value="P:protein-heme linkage"/>
    <property type="evidence" value="ECO:0007669"/>
    <property type="project" value="InterPro"/>
</dbReference>
<keyword evidence="2" id="KW-0349">Heme</keyword>
<proteinExistence type="predicted"/>
<keyword evidence="8" id="KW-0408">Iron</keyword>
<sequence length="136" mass="14806">MGNRVRLAVLSLVVIAAVGYLILTGVKQTGMQYMTVTELARLDHAPKAEGFRLDGVVAPGSVVYDQREPKLQFKMTDGKEKIAVVYDGLMPDAFADGREVVVEGAYRHGDRALYASKLVTKCPSKYEAKGLGKDKS</sequence>
<dbReference type="GO" id="GO:0046872">
    <property type="term" value="F:metal ion binding"/>
    <property type="evidence" value="ECO:0007669"/>
    <property type="project" value="UniProtKB-KW"/>
</dbReference>
<evidence type="ECO:0000313" key="11">
    <source>
        <dbReference type="EMBL" id="TMQ49245.1"/>
    </source>
</evidence>
<dbReference type="PANTHER" id="PTHR34128">
    <property type="entry name" value="CYTOCHROME C-TYPE BIOGENESIS PROTEIN CCME HOMOLOG, MITOCHONDRIAL"/>
    <property type="match status" value="1"/>
</dbReference>
<accession>A0A538SCZ3</accession>
<dbReference type="Proteomes" id="UP000316292">
    <property type="component" value="Unassembled WGS sequence"/>
</dbReference>